<comment type="similarity">
    <text evidence="1">Belongs to the V-ATPase E subunit family.</text>
</comment>
<evidence type="ECO:0000256" key="1">
    <source>
        <dbReference type="ARBA" id="ARBA00005901"/>
    </source>
</evidence>
<evidence type="ECO:0000256" key="2">
    <source>
        <dbReference type="ARBA" id="ARBA00022448"/>
    </source>
</evidence>
<proteinExistence type="inferred from homology"/>
<dbReference type="GO" id="GO:0046961">
    <property type="term" value="F:proton-transporting ATPase activity, rotational mechanism"/>
    <property type="evidence" value="ECO:0007669"/>
    <property type="project" value="InterPro"/>
</dbReference>
<dbReference type="OrthoDB" id="10263003at2759"/>
<dbReference type="SUPFAM" id="SSF160527">
    <property type="entry name" value="V-type ATPase subunit E-like"/>
    <property type="match status" value="1"/>
</dbReference>
<dbReference type="Gene3D" id="3.30.2320.30">
    <property type="entry name" value="ATP synthase, E subunit, C-terminal"/>
    <property type="match status" value="1"/>
</dbReference>
<sequence length="188" mass="22209">MEKVPSKDIDRMMAFINHEADEKIKEMKIKAIQEYNAEKARIIKEETMKEENEFMMKQREIESKRVMTESSLENLYRQKYLQEKVKILKNIYRDVLKECLAKPLNALLIDECMKKMEDDFIVYCNNKDVEIVKNHCKDAEIREMVSAGTGGIILCSKDYKSIVDNSFTSRLETIKNMFEADINKVIFR</sequence>
<dbReference type="InParanoid" id="A0A0B2UHK0"/>
<dbReference type="GO" id="GO:0033178">
    <property type="term" value="C:proton-transporting two-sector ATPase complex, catalytic domain"/>
    <property type="evidence" value="ECO:0007669"/>
    <property type="project" value="InterPro"/>
</dbReference>
<keyword evidence="5" id="KW-1185">Reference proteome</keyword>
<evidence type="ECO:0000313" key="4">
    <source>
        <dbReference type="EMBL" id="KHN70561.1"/>
    </source>
</evidence>
<dbReference type="EMBL" id="JOKQ01000001">
    <property type="protein sequence ID" value="KHN70561.1"/>
    <property type="molecule type" value="Genomic_DNA"/>
</dbReference>
<dbReference type="Gene3D" id="6.10.250.1620">
    <property type="match status" value="1"/>
</dbReference>
<keyword evidence="2" id="KW-0813">Transport</keyword>
<dbReference type="InterPro" id="IPR038495">
    <property type="entry name" value="ATPase_E_C"/>
</dbReference>
<dbReference type="VEuPathDB" id="MicrosporidiaDB:M896_012170"/>
<dbReference type="InterPro" id="IPR002842">
    <property type="entry name" value="ATPase_V1_Esu"/>
</dbReference>
<name>A0A0B2UHK0_9MICR</name>
<gene>
    <name evidence="4" type="ORF">M896_012170</name>
</gene>
<organism evidence="4 5">
    <name type="scientific">Ordospora colligata OC4</name>
    <dbReference type="NCBI Taxonomy" id="1354746"/>
    <lineage>
        <taxon>Eukaryota</taxon>
        <taxon>Fungi</taxon>
        <taxon>Fungi incertae sedis</taxon>
        <taxon>Microsporidia</taxon>
        <taxon>Ordosporidae</taxon>
        <taxon>Ordospora</taxon>
    </lineage>
</organism>
<dbReference type="RefSeq" id="XP_014564603.1">
    <property type="nucleotide sequence ID" value="XM_014709117.1"/>
</dbReference>
<dbReference type="HOGENOM" id="CLU_112121_1_0_1"/>
<dbReference type="Pfam" id="PF01991">
    <property type="entry name" value="vATP-synt_E"/>
    <property type="match status" value="1"/>
</dbReference>
<evidence type="ECO:0000256" key="3">
    <source>
        <dbReference type="ARBA" id="ARBA00023065"/>
    </source>
</evidence>
<evidence type="ECO:0000313" key="5">
    <source>
        <dbReference type="Proteomes" id="UP000031056"/>
    </source>
</evidence>
<reference evidence="4 5" key="1">
    <citation type="journal article" date="2014" name="MBio">
        <title>The Ordospora colligata genome; evolution of extreme reduction in microsporidia and host-to-parasite horizontal gene transfer.</title>
        <authorList>
            <person name="Pombert J.-F."/>
            <person name="Haag K.L."/>
            <person name="Beidas S."/>
            <person name="Ebert D."/>
            <person name="Keeling P.J."/>
        </authorList>
    </citation>
    <scope>NUCLEOTIDE SEQUENCE [LARGE SCALE GENOMIC DNA]</scope>
    <source>
        <strain evidence="4 5">OC4</strain>
    </source>
</reference>
<dbReference type="GeneID" id="26261060"/>
<dbReference type="FunCoup" id="A0A0B2UHK0">
    <property type="interactions" value="98"/>
</dbReference>
<dbReference type="AlphaFoldDB" id="A0A0B2UHK0"/>
<dbReference type="STRING" id="1354746.A0A0B2UHK0"/>
<dbReference type="PANTHER" id="PTHR45715">
    <property type="entry name" value="ATPASE H+-TRANSPORTING V1 SUBUNIT E1A-RELATED"/>
    <property type="match status" value="1"/>
</dbReference>
<dbReference type="Proteomes" id="UP000031056">
    <property type="component" value="Unassembled WGS sequence"/>
</dbReference>
<keyword evidence="3" id="KW-0406">Ion transport</keyword>
<protein>
    <submittedName>
        <fullName evidence="4">Putative subunit E of vacuolar ATP synthase</fullName>
    </submittedName>
</protein>
<comment type="caution">
    <text evidence="4">The sequence shown here is derived from an EMBL/GenBank/DDBJ whole genome shotgun (WGS) entry which is preliminary data.</text>
</comment>
<accession>A0A0B2UHK0</accession>